<evidence type="ECO:0000256" key="6">
    <source>
        <dbReference type="ARBA" id="ARBA00022892"/>
    </source>
</evidence>
<gene>
    <name evidence="12" type="ORF">WMSIL1_LOCUS4037</name>
</gene>
<keyword evidence="6" id="KW-0931">ER-Golgi transport</keyword>
<feature type="transmembrane region" description="Helical" evidence="11">
    <location>
        <begin position="62"/>
        <end position="80"/>
    </location>
</feature>
<evidence type="ECO:0000256" key="2">
    <source>
        <dbReference type="ARBA" id="ARBA00010120"/>
    </source>
</evidence>
<evidence type="ECO:0000256" key="7">
    <source>
        <dbReference type="ARBA" id="ARBA00022927"/>
    </source>
</evidence>
<keyword evidence="13" id="KW-1185">Reference proteome</keyword>
<dbReference type="GO" id="GO:0005789">
    <property type="term" value="C:endoplasmic reticulum membrane"/>
    <property type="evidence" value="ECO:0007669"/>
    <property type="project" value="UniProtKB-SubCell"/>
</dbReference>
<comment type="similarity">
    <text evidence="2">Belongs to the ERD2 family.</text>
</comment>
<dbReference type="Pfam" id="PF00810">
    <property type="entry name" value="ER_lumen_recept"/>
    <property type="match status" value="1"/>
</dbReference>
<sequence>MNIFRLLGDVSHFIAIILLLLKIWKTRSCAGISGKSQLAFAIVFSARYLDIFMYFVSLYNTIAKVVFIASSYATLYLMYFKFKATYDRNHDTFRLEFLVIPSAVLALIFNYHFSLFEASHVIFLLFVPRFCGRSPSTSNRLQFCRNCS</sequence>
<dbReference type="GO" id="GO:0015031">
    <property type="term" value="P:protein transport"/>
    <property type="evidence" value="ECO:0007669"/>
    <property type="project" value="UniProtKB-KW"/>
</dbReference>
<evidence type="ECO:0000256" key="9">
    <source>
        <dbReference type="ARBA" id="ARBA00023136"/>
    </source>
</evidence>
<dbReference type="GO" id="GO:0046923">
    <property type="term" value="F:ER retention sequence binding"/>
    <property type="evidence" value="ECO:0007669"/>
    <property type="project" value="InterPro"/>
</dbReference>
<dbReference type="EMBL" id="CABIJS010000111">
    <property type="protein sequence ID" value="VUZ43051.1"/>
    <property type="molecule type" value="Genomic_DNA"/>
</dbReference>
<evidence type="ECO:0000256" key="11">
    <source>
        <dbReference type="SAM" id="Phobius"/>
    </source>
</evidence>
<evidence type="ECO:0000313" key="13">
    <source>
        <dbReference type="Proteomes" id="UP000321570"/>
    </source>
</evidence>
<evidence type="ECO:0000313" key="12">
    <source>
        <dbReference type="EMBL" id="VUZ43051.1"/>
    </source>
</evidence>
<keyword evidence="4 11" id="KW-0812">Transmembrane</keyword>
<protein>
    <recommendedName>
        <fullName evidence="14">ER lumen protein-retaining receptor</fullName>
    </recommendedName>
</protein>
<reference evidence="12 13" key="1">
    <citation type="submission" date="2019-07" db="EMBL/GenBank/DDBJ databases">
        <authorList>
            <person name="Jastrzebski P J."/>
            <person name="Paukszto L."/>
            <person name="Jastrzebski P J."/>
        </authorList>
    </citation>
    <scope>NUCLEOTIDE SEQUENCE [LARGE SCALE GENOMIC DNA]</scope>
    <source>
        <strain evidence="12 13">WMS-il1</strain>
    </source>
</reference>
<evidence type="ECO:0000256" key="8">
    <source>
        <dbReference type="ARBA" id="ARBA00022989"/>
    </source>
</evidence>
<evidence type="ECO:0000256" key="3">
    <source>
        <dbReference type="ARBA" id="ARBA00022448"/>
    </source>
</evidence>
<dbReference type="PANTHER" id="PTHR10585">
    <property type="entry name" value="ER LUMEN PROTEIN RETAINING RECEPTOR"/>
    <property type="match status" value="1"/>
</dbReference>
<keyword evidence="9 11" id="KW-0472">Membrane</keyword>
<keyword evidence="10" id="KW-0675">Receptor</keyword>
<evidence type="ECO:0000256" key="1">
    <source>
        <dbReference type="ARBA" id="ARBA00004477"/>
    </source>
</evidence>
<dbReference type="PRINTS" id="PR00660">
    <property type="entry name" value="ERLUMENR"/>
</dbReference>
<accession>A0A564Y727</accession>
<dbReference type="GO" id="GO:0006621">
    <property type="term" value="P:protein retention in ER lumen"/>
    <property type="evidence" value="ECO:0007669"/>
    <property type="project" value="InterPro"/>
</dbReference>
<dbReference type="Proteomes" id="UP000321570">
    <property type="component" value="Unassembled WGS sequence"/>
</dbReference>
<keyword evidence="3" id="KW-0813">Transport</keyword>
<evidence type="ECO:0000256" key="10">
    <source>
        <dbReference type="ARBA" id="ARBA00023170"/>
    </source>
</evidence>
<dbReference type="GO" id="GO:0016192">
    <property type="term" value="P:vesicle-mediated transport"/>
    <property type="evidence" value="ECO:0007669"/>
    <property type="project" value="UniProtKB-KW"/>
</dbReference>
<dbReference type="InterPro" id="IPR000133">
    <property type="entry name" value="ER_ret_rcpt"/>
</dbReference>
<organism evidence="12 13">
    <name type="scientific">Hymenolepis diminuta</name>
    <name type="common">Rat tapeworm</name>
    <dbReference type="NCBI Taxonomy" id="6216"/>
    <lineage>
        <taxon>Eukaryota</taxon>
        <taxon>Metazoa</taxon>
        <taxon>Spiralia</taxon>
        <taxon>Lophotrochozoa</taxon>
        <taxon>Platyhelminthes</taxon>
        <taxon>Cestoda</taxon>
        <taxon>Eucestoda</taxon>
        <taxon>Cyclophyllidea</taxon>
        <taxon>Hymenolepididae</taxon>
        <taxon>Hymenolepis</taxon>
    </lineage>
</organism>
<name>A0A564Y727_HYMDI</name>
<keyword evidence="8 11" id="KW-1133">Transmembrane helix</keyword>
<proteinExistence type="inferred from homology"/>
<feature type="transmembrane region" description="Helical" evidence="11">
    <location>
        <begin position="92"/>
        <end position="109"/>
    </location>
</feature>
<evidence type="ECO:0000256" key="5">
    <source>
        <dbReference type="ARBA" id="ARBA00022824"/>
    </source>
</evidence>
<keyword evidence="7" id="KW-0653">Protein transport</keyword>
<comment type="subcellular location">
    <subcellularLocation>
        <location evidence="1">Endoplasmic reticulum membrane</location>
        <topology evidence="1">Multi-pass membrane protein</topology>
    </subcellularLocation>
</comment>
<keyword evidence="5" id="KW-0256">Endoplasmic reticulum</keyword>
<evidence type="ECO:0000256" key="4">
    <source>
        <dbReference type="ARBA" id="ARBA00022692"/>
    </source>
</evidence>
<dbReference type="AlphaFoldDB" id="A0A564Y727"/>
<evidence type="ECO:0008006" key="14">
    <source>
        <dbReference type="Google" id="ProtNLM"/>
    </source>
</evidence>